<dbReference type="Pfam" id="PF03693">
    <property type="entry name" value="ParD_antitoxin"/>
    <property type="match status" value="1"/>
</dbReference>
<evidence type="ECO:0000313" key="1">
    <source>
        <dbReference type="EMBL" id="ABJ05238.1"/>
    </source>
</evidence>
<dbReference type="Gene3D" id="6.10.10.120">
    <property type="entry name" value="Antitoxin ParD1-like"/>
    <property type="match status" value="1"/>
</dbReference>
<proteinExistence type="predicted"/>
<dbReference type="AlphaFoldDB" id="Q07S46"/>
<dbReference type="PANTHER" id="PTHR36582">
    <property type="entry name" value="ANTITOXIN PARD"/>
    <property type="match status" value="1"/>
</dbReference>
<dbReference type="PANTHER" id="PTHR36582:SF2">
    <property type="entry name" value="ANTITOXIN PARD"/>
    <property type="match status" value="1"/>
</dbReference>
<dbReference type="InterPro" id="IPR022789">
    <property type="entry name" value="ParD"/>
</dbReference>
<dbReference type="STRING" id="316055.RPE_1286"/>
<sequence>MKKEADASDGKDCLCLWLASYSQCGGSHAMHMNASRTDELGEFVKSRVSSGRDTSASEVAREALRLMERHEHAEAAKLQWLQQAYCEGRGERRCRRDLDFAALKAEARATTREKPE</sequence>
<reference evidence="1" key="1">
    <citation type="submission" date="2006-09" db="EMBL/GenBank/DDBJ databases">
        <title>Complete sequence of Rhodopseudomonas palustris BisA53.</title>
        <authorList>
            <consortium name="US DOE Joint Genome Institute"/>
            <person name="Copeland A."/>
            <person name="Lucas S."/>
            <person name="Lapidus A."/>
            <person name="Barry K."/>
            <person name="Detter J.C."/>
            <person name="Glavina del Rio T."/>
            <person name="Hammon N."/>
            <person name="Israni S."/>
            <person name="Dalin E."/>
            <person name="Tice H."/>
            <person name="Pitluck S."/>
            <person name="Chain P."/>
            <person name="Malfatti S."/>
            <person name="Shin M."/>
            <person name="Vergez L."/>
            <person name="Schmutz J."/>
            <person name="Larimer F."/>
            <person name="Land M."/>
            <person name="Hauser L."/>
            <person name="Pelletier D.A."/>
            <person name="Kyrpides N."/>
            <person name="Kim E."/>
            <person name="Harwood C.S."/>
            <person name="Oda Y."/>
            <person name="Richardson P."/>
        </authorList>
    </citation>
    <scope>NUCLEOTIDE SEQUENCE [LARGE SCALE GENOMIC DNA]</scope>
    <source>
        <strain evidence="1">BisA53</strain>
    </source>
</reference>
<dbReference type="HOGENOM" id="CLU_144805_4_2_5"/>
<protein>
    <submittedName>
        <fullName evidence="1">Putative transcriptional regulators, CopG/Arc/MetJ family</fullName>
    </submittedName>
</protein>
<name>Q07S46_RHOP5</name>
<organism evidence="1">
    <name type="scientific">Rhodopseudomonas palustris (strain BisA53)</name>
    <dbReference type="NCBI Taxonomy" id="316055"/>
    <lineage>
        <taxon>Bacteria</taxon>
        <taxon>Pseudomonadati</taxon>
        <taxon>Pseudomonadota</taxon>
        <taxon>Alphaproteobacteria</taxon>
        <taxon>Hyphomicrobiales</taxon>
        <taxon>Nitrobacteraceae</taxon>
        <taxon>Rhodopseudomonas</taxon>
    </lineage>
</organism>
<dbReference type="InterPro" id="IPR038296">
    <property type="entry name" value="ParD_sf"/>
</dbReference>
<dbReference type="KEGG" id="rpe:RPE_1286"/>
<dbReference type="EMBL" id="CP000463">
    <property type="protein sequence ID" value="ABJ05238.1"/>
    <property type="molecule type" value="Genomic_DNA"/>
</dbReference>
<dbReference type="eggNOG" id="COG3609">
    <property type="taxonomic scope" value="Bacteria"/>
</dbReference>
<gene>
    <name evidence="1" type="ordered locus">RPE_1286</name>
</gene>
<accession>Q07S46</accession>